<dbReference type="Gene3D" id="3.40.50.150">
    <property type="entry name" value="Vaccinia Virus protein VP39"/>
    <property type="match status" value="1"/>
</dbReference>
<gene>
    <name evidence="8" type="ORF">EMK97_14680</name>
</gene>
<dbReference type="SUPFAM" id="SSF53335">
    <property type="entry name" value="S-adenosyl-L-methionine-dependent methyltransferases"/>
    <property type="match status" value="1"/>
</dbReference>
<reference evidence="8 9" key="1">
    <citation type="submission" date="2018-12" db="EMBL/GenBank/DDBJ databases">
        <title>Complete genome of Litorilituus sediminis.</title>
        <authorList>
            <person name="Liu A."/>
            <person name="Rong J."/>
        </authorList>
    </citation>
    <scope>NUCLEOTIDE SEQUENCE [LARGE SCALE GENOMIC DNA]</scope>
    <source>
        <strain evidence="8 9">JCM 17549</strain>
    </source>
</reference>
<dbReference type="Proteomes" id="UP000290244">
    <property type="component" value="Chromosome"/>
</dbReference>
<evidence type="ECO:0000313" key="9">
    <source>
        <dbReference type="Proteomes" id="UP000290244"/>
    </source>
</evidence>
<keyword evidence="6" id="KW-0949">S-adenosyl-L-methionine</keyword>
<dbReference type="OrthoDB" id="9809889at2"/>
<dbReference type="CDD" id="cd02440">
    <property type="entry name" value="AdoMet_MTases"/>
    <property type="match status" value="1"/>
</dbReference>
<keyword evidence="7" id="KW-0819">tRNA processing</keyword>
<comment type="catalytic activity">
    <reaction evidence="1">
        <text>guanosine(46) in tRNA + S-adenosyl-L-methionine = N(7)-methylguanosine(46) in tRNA + S-adenosyl-L-homocysteine</text>
        <dbReference type="Rhea" id="RHEA:42708"/>
        <dbReference type="Rhea" id="RHEA-COMP:10188"/>
        <dbReference type="Rhea" id="RHEA-COMP:10189"/>
        <dbReference type="ChEBI" id="CHEBI:57856"/>
        <dbReference type="ChEBI" id="CHEBI:59789"/>
        <dbReference type="ChEBI" id="CHEBI:74269"/>
        <dbReference type="ChEBI" id="CHEBI:74480"/>
        <dbReference type="EC" id="2.1.1.33"/>
    </reaction>
</comment>
<keyword evidence="5 8" id="KW-0808">Transferase</keyword>
<dbReference type="EMBL" id="CP034759">
    <property type="protein sequence ID" value="QBG37840.1"/>
    <property type="molecule type" value="Genomic_DNA"/>
</dbReference>
<dbReference type="KEGG" id="lsd:EMK97_14680"/>
<keyword evidence="4 8" id="KW-0489">Methyltransferase</keyword>
<dbReference type="EC" id="2.1.1.33" evidence="3"/>
<dbReference type="PANTHER" id="PTHR23417">
    <property type="entry name" value="3-DEOXY-D-MANNO-OCTULOSONIC-ACID TRANSFERASE/TRNA GUANINE-N 7 - -METHYLTRANSFERASE"/>
    <property type="match status" value="1"/>
</dbReference>
<keyword evidence="9" id="KW-1185">Reference proteome</keyword>
<accession>A0A4V0ZGM7</accession>
<organism evidence="8 9">
    <name type="scientific">Litorilituus sediminis</name>
    <dbReference type="NCBI Taxonomy" id="718192"/>
    <lineage>
        <taxon>Bacteria</taxon>
        <taxon>Pseudomonadati</taxon>
        <taxon>Pseudomonadota</taxon>
        <taxon>Gammaproteobacteria</taxon>
        <taxon>Alteromonadales</taxon>
        <taxon>Colwelliaceae</taxon>
        <taxon>Litorilituus</taxon>
    </lineage>
</organism>
<dbReference type="PROSITE" id="PS51625">
    <property type="entry name" value="SAM_MT_TRMB"/>
    <property type="match status" value="1"/>
</dbReference>
<dbReference type="GO" id="GO:0043527">
    <property type="term" value="C:tRNA methyltransferase complex"/>
    <property type="evidence" value="ECO:0007669"/>
    <property type="project" value="TreeGrafter"/>
</dbReference>
<evidence type="ECO:0000256" key="6">
    <source>
        <dbReference type="ARBA" id="ARBA00022691"/>
    </source>
</evidence>
<evidence type="ECO:0000256" key="1">
    <source>
        <dbReference type="ARBA" id="ARBA00000142"/>
    </source>
</evidence>
<dbReference type="AlphaFoldDB" id="A0A4V0ZGM7"/>
<sequence length="237" mass="26766">MLGDSKAIVTNQPGIHEKLDEIVAKHLSHEFKKPYQAHTQAAFDEMNALVQAFLAKNPQGEVILDACCGVGQSTRLLAKQNPNGLVIGVDKSAHRINRNVEDHQHADSYQADNYHLVRADLNDFYRLVKAANWPVSKHYILYPNPWPKSKHIQRRWHGSAVFPQMTSIGQQLILRSNWRLYLEEFQQAAGQVGLLGDISLVEHESDSQEPALTPFEAKYLASGQNCYQLKLSRKSSD</sequence>
<evidence type="ECO:0000256" key="2">
    <source>
        <dbReference type="ARBA" id="ARBA00003015"/>
    </source>
</evidence>
<dbReference type="InterPro" id="IPR003358">
    <property type="entry name" value="tRNA_(Gua-N-7)_MeTrfase_Trmb"/>
</dbReference>
<evidence type="ECO:0000256" key="7">
    <source>
        <dbReference type="ARBA" id="ARBA00022694"/>
    </source>
</evidence>
<dbReference type="PANTHER" id="PTHR23417:SF14">
    <property type="entry name" value="PENTACOTRIPEPTIDE-REPEAT REGION OF PRORP DOMAIN-CONTAINING PROTEIN"/>
    <property type="match status" value="1"/>
</dbReference>
<dbReference type="Pfam" id="PF02390">
    <property type="entry name" value="Methyltransf_4"/>
    <property type="match status" value="1"/>
</dbReference>
<dbReference type="InterPro" id="IPR029063">
    <property type="entry name" value="SAM-dependent_MTases_sf"/>
</dbReference>
<proteinExistence type="predicted"/>
<evidence type="ECO:0000313" key="8">
    <source>
        <dbReference type="EMBL" id="QBG37840.1"/>
    </source>
</evidence>
<dbReference type="GO" id="GO:0008176">
    <property type="term" value="F:tRNA (guanine(46)-N7)-methyltransferase activity"/>
    <property type="evidence" value="ECO:0007669"/>
    <property type="project" value="UniProtKB-EC"/>
</dbReference>
<evidence type="ECO:0000256" key="5">
    <source>
        <dbReference type="ARBA" id="ARBA00022679"/>
    </source>
</evidence>
<evidence type="ECO:0000256" key="3">
    <source>
        <dbReference type="ARBA" id="ARBA00011977"/>
    </source>
</evidence>
<comment type="function">
    <text evidence="2">Catalyzes the formation of N(7)-methylguanine at position 46 (m7G46) in tRNA.</text>
</comment>
<evidence type="ECO:0000256" key="4">
    <source>
        <dbReference type="ARBA" id="ARBA00022603"/>
    </source>
</evidence>
<protein>
    <recommendedName>
        <fullName evidence="3">tRNA (guanine(46)-N(7))-methyltransferase</fullName>
        <ecNumber evidence="3">2.1.1.33</ecNumber>
    </recommendedName>
</protein>
<name>A0A4V0ZGM7_9GAMM</name>